<organism evidence="1 2">
    <name type="scientific">Pontibacter qinzhouensis</name>
    <dbReference type="NCBI Taxonomy" id="2603253"/>
    <lineage>
        <taxon>Bacteria</taxon>
        <taxon>Pseudomonadati</taxon>
        <taxon>Bacteroidota</taxon>
        <taxon>Cytophagia</taxon>
        <taxon>Cytophagales</taxon>
        <taxon>Hymenobacteraceae</taxon>
        <taxon>Pontibacter</taxon>
    </lineage>
</organism>
<dbReference type="EMBL" id="VRTY01000006">
    <property type="protein sequence ID" value="TXK52014.1"/>
    <property type="molecule type" value="Genomic_DNA"/>
</dbReference>
<accession>A0A5C8KCR2</accession>
<sequence>MKVYFQNSFVSLEYDNNAQLGKAVWRGHLRGAELREAYLLSLDLIERFYLTSWLGDDRLMQSIAPEDLQWSLDVFIPRLVNSSLLRLARLPSFSETNRDGIREMIIRGHTYDINLRVRDFIEEQEALNWLLEKPEAPYHL</sequence>
<dbReference type="OrthoDB" id="979415at2"/>
<protein>
    <recommendedName>
        <fullName evidence="3">STAS/SEC14 domain-containing protein</fullName>
    </recommendedName>
</protein>
<evidence type="ECO:0008006" key="3">
    <source>
        <dbReference type="Google" id="ProtNLM"/>
    </source>
</evidence>
<evidence type="ECO:0000313" key="2">
    <source>
        <dbReference type="Proteomes" id="UP000321926"/>
    </source>
</evidence>
<dbReference type="AlphaFoldDB" id="A0A5C8KCR2"/>
<proteinExistence type="predicted"/>
<name>A0A5C8KCR2_9BACT</name>
<reference evidence="1 2" key="1">
    <citation type="submission" date="2019-08" db="EMBL/GenBank/DDBJ databases">
        <authorList>
            <person name="Shi S."/>
        </authorList>
    </citation>
    <scope>NUCLEOTIDE SEQUENCE [LARGE SCALE GENOMIC DNA]</scope>
    <source>
        <strain evidence="1 2">GY10130</strain>
    </source>
</reference>
<gene>
    <name evidence="1" type="ORF">FVR03_02655</name>
</gene>
<comment type="caution">
    <text evidence="1">The sequence shown here is derived from an EMBL/GenBank/DDBJ whole genome shotgun (WGS) entry which is preliminary data.</text>
</comment>
<keyword evidence="2" id="KW-1185">Reference proteome</keyword>
<evidence type="ECO:0000313" key="1">
    <source>
        <dbReference type="EMBL" id="TXK52014.1"/>
    </source>
</evidence>
<dbReference type="Proteomes" id="UP000321926">
    <property type="component" value="Unassembled WGS sequence"/>
</dbReference>